<dbReference type="EMBL" id="LHXN01000010">
    <property type="protein sequence ID" value="KXA93271.1"/>
    <property type="molecule type" value="Genomic_DNA"/>
</dbReference>
<keyword evidence="2" id="KW-1185">Reference proteome</keyword>
<dbReference type="AlphaFoldDB" id="A0A133UGH1"/>
<name>A0A133UGH1_9EURY</name>
<accession>A0A133UGH1</accession>
<sequence>MPKGWLSLSTSLAVKEYIEEKGEAWPGEIAQNLQEIFAAEDYSSLPDQESISRILECCKKLDLVKTTKEERGKRTRGIERKFYQLKEPEDPEFYREPPADVEIHKAWRNPCKAYYRPSEFDWERPLSPAPETLKAHIEKMIEERWG</sequence>
<organism evidence="1 2">
    <name type="scientific">candidate division MSBL1 archaeon SCGC-AAA259E17</name>
    <dbReference type="NCBI Taxonomy" id="1698263"/>
    <lineage>
        <taxon>Archaea</taxon>
        <taxon>Methanobacteriati</taxon>
        <taxon>Methanobacteriota</taxon>
        <taxon>candidate division MSBL1</taxon>
    </lineage>
</organism>
<reference evidence="1 2" key="1">
    <citation type="journal article" date="2016" name="Sci. Rep.">
        <title>Metabolic traits of an uncultured archaeal lineage -MSBL1- from brine pools of the Red Sea.</title>
        <authorList>
            <person name="Mwirichia R."/>
            <person name="Alam I."/>
            <person name="Rashid M."/>
            <person name="Vinu M."/>
            <person name="Ba-Alawi W."/>
            <person name="Anthony Kamau A."/>
            <person name="Kamanda Ngugi D."/>
            <person name="Goker M."/>
            <person name="Klenk H.P."/>
            <person name="Bajic V."/>
            <person name="Stingl U."/>
        </authorList>
    </citation>
    <scope>NUCLEOTIDE SEQUENCE [LARGE SCALE GENOMIC DNA]</scope>
    <source>
        <strain evidence="1">SCGC-AAA259E17</strain>
    </source>
</reference>
<comment type="caution">
    <text evidence="1">The sequence shown here is derived from an EMBL/GenBank/DDBJ whole genome shotgun (WGS) entry which is preliminary data.</text>
</comment>
<dbReference type="Proteomes" id="UP000070373">
    <property type="component" value="Unassembled WGS sequence"/>
</dbReference>
<protein>
    <submittedName>
        <fullName evidence="1">Uncharacterized protein</fullName>
    </submittedName>
</protein>
<gene>
    <name evidence="1" type="ORF">AKJ64_01015</name>
</gene>
<proteinExistence type="predicted"/>
<evidence type="ECO:0000313" key="1">
    <source>
        <dbReference type="EMBL" id="KXA93271.1"/>
    </source>
</evidence>
<evidence type="ECO:0000313" key="2">
    <source>
        <dbReference type="Proteomes" id="UP000070373"/>
    </source>
</evidence>